<comment type="caution">
    <text evidence="1">The sequence shown here is derived from an EMBL/GenBank/DDBJ whole genome shotgun (WGS) entry which is preliminary data.</text>
</comment>
<dbReference type="EMBL" id="MU267679">
    <property type="protein sequence ID" value="KAH7911424.1"/>
    <property type="molecule type" value="Genomic_DNA"/>
</dbReference>
<accession>A0ACB8AD60</accession>
<dbReference type="Proteomes" id="UP000790377">
    <property type="component" value="Unassembled WGS sequence"/>
</dbReference>
<organism evidence="1 2">
    <name type="scientific">Hygrophoropsis aurantiaca</name>
    <dbReference type="NCBI Taxonomy" id="72124"/>
    <lineage>
        <taxon>Eukaryota</taxon>
        <taxon>Fungi</taxon>
        <taxon>Dikarya</taxon>
        <taxon>Basidiomycota</taxon>
        <taxon>Agaricomycotina</taxon>
        <taxon>Agaricomycetes</taxon>
        <taxon>Agaricomycetidae</taxon>
        <taxon>Boletales</taxon>
        <taxon>Coniophorineae</taxon>
        <taxon>Hygrophoropsidaceae</taxon>
        <taxon>Hygrophoropsis</taxon>
    </lineage>
</organism>
<gene>
    <name evidence="1" type="ORF">BJ138DRAFT_1150723</name>
</gene>
<protein>
    <submittedName>
        <fullName evidence="1">Alpha/Beta hydrolase protein</fullName>
    </submittedName>
</protein>
<proteinExistence type="predicted"/>
<keyword evidence="2" id="KW-1185">Reference proteome</keyword>
<evidence type="ECO:0000313" key="2">
    <source>
        <dbReference type="Proteomes" id="UP000790377"/>
    </source>
</evidence>
<sequence>MGDGPRYLRFPSMSTRSGIKHYHHGRFRVSGGILPDAITAYETFGDPKNPCVVFPTAYGAKLSLDSQSNLVGLGKPLDPEKYYVVTFALFCNGESSSPSNTPIPYNGPYFPYISYIDNIHAQHAVLTKELGVSKAHAVIGFSMGGQQAYHWATVFPDFVEKIVVVASSARTSPHNQCLLEGPKSALLASKDFDDGHYTSTPQFGIRAFGRVMVPWVFSQTWFREHEYLFDGDYTDLFTFMRERGEEHWLKNWDANDMIALLKTWQTGDISQVRDGGDLEKALRSIKAETLLMPTNTDLMFAPEDSQNELKYLQKGKLIVVDTNWGHAVGNGCATDLDFVSSRIKEFL</sequence>
<name>A0ACB8AD60_9AGAM</name>
<evidence type="ECO:0000313" key="1">
    <source>
        <dbReference type="EMBL" id="KAH7911424.1"/>
    </source>
</evidence>
<keyword evidence="1" id="KW-0378">Hydrolase</keyword>
<reference evidence="1" key="1">
    <citation type="journal article" date="2021" name="New Phytol.">
        <title>Evolutionary innovations through gain and loss of genes in the ectomycorrhizal Boletales.</title>
        <authorList>
            <person name="Wu G."/>
            <person name="Miyauchi S."/>
            <person name="Morin E."/>
            <person name="Kuo A."/>
            <person name="Drula E."/>
            <person name="Varga T."/>
            <person name="Kohler A."/>
            <person name="Feng B."/>
            <person name="Cao Y."/>
            <person name="Lipzen A."/>
            <person name="Daum C."/>
            <person name="Hundley H."/>
            <person name="Pangilinan J."/>
            <person name="Johnson J."/>
            <person name="Barry K."/>
            <person name="LaButti K."/>
            <person name="Ng V."/>
            <person name="Ahrendt S."/>
            <person name="Min B."/>
            <person name="Choi I.G."/>
            <person name="Park H."/>
            <person name="Plett J.M."/>
            <person name="Magnuson J."/>
            <person name="Spatafora J.W."/>
            <person name="Nagy L.G."/>
            <person name="Henrissat B."/>
            <person name="Grigoriev I.V."/>
            <person name="Yang Z.L."/>
            <person name="Xu J."/>
            <person name="Martin F.M."/>
        </authorList>
    </citation>
    <scope>NUCLEOTIDE SEQUENCE</scope>
    <source>
        <strain evidence="1">ATCC 28755</strain>
    </source>
</reference>